<feature type="domain" description="Thioredoxin" evidence="13">
    <location>
        <begin position="941"/>
        <end position="1065"/>
    </location>
</feature>
<comment type="subunit">
    <text evidence="7 9 10">Heterohexadecamer of 8 large and 8 small subunits.</text>
</comment>
<sequence length="1450" mass="153341">MALDGLFKGALFSYDEEEAEAELRGILSCSPAGRLYVAADDGTIRSADVRQQLLSGAWAPQDGKPAAGAPPPPPPLRTITAHPPLELTASHFCLNRSGTYAAVAGSALGDPEVSRVVVVDLTNCRPAAAPAPTSAPATAAPSLLERHDVCEAVALDGELFASRPGLRVLQVAWHPDSDCHLAVLTSDNTWRLYHTQRGDLAEQTFELQLRGRRGVGLRAGSAAAVKVTAFAFGPPEGWQRFSVYFLTADGGVWSLCPVVPFGCRFPASMVERLAEGCSDEASPNDAAWLQHAFQPLSTPRELGSFAAGMVQSVPHALDEHVPALAGPLPVASAAGAQAPRIAELAGGGDAAQALLLTRFAEGCTALALATARGFLGLHLLAGVATPAWHEAAPQCVCEGLEVQAVRSQVGAAPPRDGELVLLDAINLALTPSEAGLAADIKEEEEEEHGLGGGGGGGAAPASIALSQDAAAPELLYAVHCGGAHAVSLSWLPLLAVLLGEEGGGGQLPPALPRPAVEALLHSGRGLVAAAPVGDALSGSALVVLEANGRPRCLRPHRATLAGAAAPASTPGGQLVAAGGAAAAQRDVDSQIATTYGDLRTGPRPATLPAAAAGRPAGAANPEGQRLLSEAAAALRGSHVEFAHQAHQDLLERLHQLRGELEQQQQRAEAAEAAAEAVERGAAALDAQAARVQRFQENLGERLRLLAELHWSLPRPPSLAERRFAEEQLPAFEAAAAALEEDARALCARVAALQRKLRSVGEVAAGGGALAAAAAVPPHQLRRVREALAEQEAQIAGNQQRLAVLEEAVAGLKQAKNTFAARTVSNGSIKKTSAMQVWTPLNNKMFETFSFLPPLTDAEIARQVDYIVVNGWTPCLEFAGSDEAYASNASCTRMTGNAKVLYYDNRYWTMWKLPMFGCTDGQQVLREVQNCRRAFPDAYIRLVGFDAVRQVQAPKPANMGSVDSVQQLVDELEAHKHGLVVVEFYGTWCAGCKALAPRLVELAEGDPSVRWLTVDYDDNKALGRKLGVTNLPALLLFKGGEGCVAALEVSASRLSQLTDAIEQHSEPTPAEAPIQLPALPGFPTLQRGTPLVAPAPLVAARPSSRQHAPLRVAALLPGGKKWWEVKHPPNVMQISSVQQMVDAMAMAGDRLVIVDFYAPWCAACKGIYPKLMKVMEDRPGVLLLTVNFDENKTLVKAMGVKVLPYFAFYRGSAGKLEGFSASAKRIGLIQDAVDRHTTPRCFLPTPGSPVLAEFPNVAPKSGAAAGAGASASAAAPLAPPRPAAVAGLKQAKNTFAARTVSNGSIKKTSAMQVWTPLNNKMFETFSFLPPLTDAEIARQVDYIVINGWTPCLEFAGSDEAYASNASCTRMTGNAKVLYYDNRYWTMWKLPMFGCTDGQQVLREVQNCRRAFPDAYIRLVGFDAVRQVQVTGFLVHRPANVRDYQSPSTRSV</sequence>
<dbReference type="Proteomes" id="UP000239649">
    <property type="component" value="Unassembled WGS sequence"/>
</dbReference>
<dbReference type="PANTHER" id="PTHR31262">
    <property type="entry name" value="RIBULOSE BISPHOSPHATE CARBOXYLASE SMALL CHAIN 1, CHLOROPLASTIC"/>
    <property type="match status" value="1"/>
</dbReference>
<evidence type="ECO:0000256" key="10">
    <source>
        <dbReference type="RuleBase" id="RU003627"/>
    </source>
</evidence>
<keyword evidence="5 9" id="KW-0601">Photorespiration</keyword>
<dbReference type="GO" id="GO:0009507">
    <property type="term" value="C:chloroplast"/>
    <property type="evidence" value="ECO:0007669"/>
    <property type="project" value="UniProtKB-SubCell"/>
</dbReference>
<comment type="subcellular location">
    <subcellularLocation>
        <location evidence="9">Plastid</location>
        <location evidence="9">Chloroplast</location>
    </subcellularLocation>
</comment>
<keyword evidence="1 9" id="KW-0150">Chloroplast</keyword>
<keyword evidence="4 9" id="KW-0934">Plastid</keyword>
<dbReference type="Gene3D" id="3.40.30.10">
    <property type="entry name" value="Glutaredoxin"/>
    <property type="match status" value="2"/>
</dbReference>
<evidence type="ECO:0000259" key="13">
    <source>
        <dbReference type="PROSITE" id="PS51352"/>
    </source>
</evidence>
<dbReference type="CDD" id="cd02947">
    <property type="entry name" value="TRX_family"/>
    <property type="match status" value="2"/>
</dbReference>
<evidence type="ECO:0000256" key="2">
    <source>
        <dbReference type="ARBA" id="ARBA00022531"/>
    </source>
</evidence>
<dbReference type="Gene3D" id="3.30.190.10">
    <property type="entry name" value="Ribulose bisphosphate carboxylase, small subunit"/>
    <property type="match status" value="2"/>
</dbReference>
<dbReference type="PROSITE" id="PS51352">
    <property type="entry name" value="THIOREDOXIN_2"/>
    <property type="match status" value="2"/>
</dbReference>
<dbReference type="SUPFAM" id="SSF52833">
    <property type="entry name" value="Thioredoxin-like"/>
    <property type="match status" value="2"/>
</dbReference>
<dbReference type="PANTHER" id="PTHR31262:SF0">
    <property type="entry name" value="RIBULOSE BISPHOSPHATE CARBOXYLASE SMALL SUBUNIT, CHLOROPLASTIC 1"/>
    <property type="match status" value="1"/>
</dbReference>
<evidence type="ECO:0000256" key="7">
    <source>
        <dbReference type="ARBA" id="ARBA00038826"/>
    </source>
</evidence>
<dbReference type="SUPFAM" id="SSF50969">
    <property type="entry name" value="YVTN repeat-like/Quinoprotein amine dehydrogenase"/>
    <property type="match status" value="1"/>
</dbReference>
<evidence type="ECO:0000313" key="15">
    <source>
        <dbReference type="Proteomes" id="UP000239649"/>
    </source>
</evidence>
<evidence type="ECO:0000313" key="14">
    <source>
        <dbReference type="EMBL" id="PSC74123.1"/>
    </source>
</evidence>
<gene>
    <name evidence="9" type="primary">RBCS</name>
    <name evidence="14" type="ORF">C2E20_2797</name>
</gene>
<feature type="coiled-coil region" evidence="11">
    <location>
        <begin position="780"/>
        <end position="807"/>
    </location>
</feature>
<keyword evidence="6 9" id="KW-0120">Carbon dioxide fixation</keyword>
<proteinExistence type="inferred from homology"/>
<dbReference type="Pfam" id="PF10168">
    <property type="entry name" value="Nup88"/>
    <property type="match status" value="1"/>
</dbReference>
<feature type="domain" description="Thioredoxin" evidence="13">
    <location>
        <begin position="1088"/>
        <end position="1262"/>
    </location>
</feature>
<dbReference type="InterPro" id="IPR017937">
    <property type="entry name" value="Thioredoxin_CS"/>
</dbReference>
<dbReference type="GO" id="GO:0019253">
    <property type="term" value="P:reductive pentose-phosphate cycle"/>
    <property type="evidence" value="ECO:0007669"/>
    <property type="project" value="UniProtKB-UniRule"/>
</dbReference>
<dbReference type="FunFam" id="3.30.190.10:FF:000001">
    <property type="entry name" value="Ribulose bisphosphate carboxylase small chain, chloroplastic"/>
    <property type="match status" value="1"/>
</dbReference>
<comment type="similarity">
    <text evidence="9 10">Belongs to the RuBisCO small chain family.</text>
</comment>
<dbReference type="InterPro" id="IPR036385">
    <property type="entry name" value="RuBisCO_ssu_sf"/>
</dbReference>
<comment type="caution">
    <text evidence="14">The sequence shown here is derived from an EMBL/GenBank/DDBJ whole genome shotgun (WGS) entry which is preliminary data.</text>
</comment>
<evidence type="ECO:0000256" key="3">
    <source>
        <dbReference type="ARBA" id="ARBA00022567"/>
    </source>
</evidence>
<dbReference type="InterPro" id="IPR015943">
    <property type="entry name" value="WD40/YVTN_repeat-like_dom_sf"/>
</dbReference>
<evidence type="ECO:0000256" key="6">
    <source>
        <dbReference type="ARBA" id="ARBA00023300"/>
    </source>
</evidence>
<dbReference type="Pfam" id="PF00085">
    <property type="entry name" value="Thioredoxin"/>
    <property type="match status" value="2"/>
</dbReference>
<dbReference type="InterPro" id="IPR019321">
    <property type="entry name" value="Nucleoporin_Nup88"/>
</dbReference>
<dbReference type="Gene3D" id="2.130.10.10">
    <property type="entry name" value="YVTN repeat-like/Quinoprotein amine dehydrogenase"/>
    <property type="match status" value="1"/>
</dbReference>
<name>A0A2P6VJ39_9CHLO</name>
<dbReference type="STRING" id="554055.A0A2P6VJ39"/>
<evidence type="ECO:0000256" key="12">
    <source>
        <dbReference type="SAM" id="MobiDB-lite"/>
    </source>
</evidence>
<dbReference type="PROSITE" id="PS00194">
    <property type="entry name" value="THIOREDOXIN_1"/>
    <property type="match status" value="1"/>
</dbReference>
<organism evidence="14 15">
    <name type="scientific">Micractinium conductrix</name>
    <dbReference type="NCBI Taxonomy" id="554055"/>
    <lineage>
        <taxon>Eukaryota</taxon>
        <taxon>Viridiplantae</taxon>
        <taxon>Chlorophyta</taxon>
        <taxon>core chlorophytes</taxon>
        <taxon>Trebouxiophyceae</taxon>
        <taxon>Chlorellales</taxon>
        <taxon>Chlorellaceae</taxon>
        <taxon>Chlorella clade</taxon>
        <taxon>Micractinium</taxon>
    </lineage>
</organism>
<dbReference type="EMBL" id="LHPF02000005">
    <property type="protein sequence ID" value="PSC74123.1"/>
    <property type="molecule type" value="Genomic_DNA"/>
</dbReference>
<dbReference type="InterPro" id="IPR024681">
    <property type="entry name" value="RuBisCO_ssu"/>
</dbReference>
<evidence type="ECO:0000256" key="11">
    <source>
        <dbReference type="SAM" id="Coils"/>
    </source>
</evidence>
<dbReference type="InterPro" id="IPR000894">
    <property type="entry name" value="RuBisCO_ssu_dom"/>
</dbReference>
<dbReference type="InterPro" id="IPR011044">
    <property type="entry name" value="Quino_amine_DH_bsu"/>
</dbReference>
<dbReference type="GO" id="GO:0016984">
    <property type="term" value="F:ribulose-bisphosphate carboxylase activity"/>
    <property type="evidence" value="ECO:0007669"/>
    <property type="project" value="UniProtKB-UniRule"/>
</dbReference>
<dbReference type="SUPFAM" id="SSF55239">
    <property type="entry name" value="RuBisCO, small subunit"/>
    <property type="match status" value="2"/>
</dbReference>
<evidence type="ECO:0000256" key="8">
    <source>
        <dbReference type="ARBA" id="ARBA00055447"/>
    </source>
</evidence>
<evidence type="ECO:0000256" key="1">
    <source>
        <dbReference type="ARBA" id="ARBA00022528"/>
    </source>
</evidence>
<feature type="region of interest" description="Disordered" evidence="12">
    <location>
        <begin position="57"/>
        <end position="80"/>
    </location>
</feature>
<protein>
    <recommendedName>
        <fullName evidence="9">Ribulose bisphosphate carboxylase small subunit, chloroplastic</fullName>
        <shortName evidence="9">RuBisCO small subunit</shortName>
    </recommendedName>
</protein>
<accession>A0A2P6VJ39</accession>
<dbReference type="InterPro" id="IPR013766">
    <property type="entry name" value="Thioredoxin_domain"/>
</dbReference>
<dbReference type="Pfam" id="PF00101">
    <property type="entry name" value="RuBisCO_small"/>
    <property type="match status" value="2"/>
</dbReference>
<dbReference type="CDD" id="cd03527">
    <property type="entry name" value="RuBisCO_small"/>
    <property type="match status" value="2"/>
</dbReference>
<dbReference type="InterPro" id="IPR036249">
    <property type="entry name" value="Thioredoxin-like_sf"/>
</dbReference>
<dbReference type="PRINTS" id="PR00152">
    <property type="entry name" value="RUBISCOSMALL"/>
</dbReference>
<reference evidence="14 15" key="1">
    <citation type="journal article" date="2018" name="Plant J.">
        <title>Genome sequences of Chlorella sorokiniana UTEX 1602 and Micractinium conductrix SAG 241.80: implications to maltose excretion by a green alga.</title>
        <authorList>
            <person name="Arriola M.B."/>
            <person name="Velmurugan N."/>
            <person name="Zhang Y."/>
            <person name="Plunkett M.H."/>
            <person name="Hondzo H."/>
            <person name="Barney B.M."/>
        </authorList>
    </citation>
    <scope>NUCLEOTIDE SEQUENCE [LARGE SCALE GENOMIC DNA]</scope>
    <source>
        <strain evidence="14 15">SAG 241.80</strain>
    </source>
</reference>
<evidence type="ECO:0000256" key="5">
    <source>
        <dbReference type="ARBA" id="ARBA00023238"/>
    </source>
</evidence>
<dbReference type="OrthoDB" id="341482at2759"/>
<evidence type="ECO:0000256" key="9">
    <source>
        <dbReference type="HAMAP-Rule" id="MF_00860"/>
    </source>
</evidence>
<keyword evidence="2 9" id="KW-0602">Photosynthesis</keyword>
<evidence type="ECO:0000256" key="4">
    <source>
        <dbReference type="ARBA" id="ARBA00022640"/>
    </source>
</evidence>
<dbReference type="SMART" id="SM00961">
    <property type="entry name" value="RuBisCO_small"/>
    <property type="match status" value="2"/>
</dbReference>
<keyword evidence="11" id="KW-0175">Coiled coil</keyword>
<dbReference type="GO" id="GO:0009853">
    <property type="term" value="P:photorespiration"/>
    <property type="evidence" value="ECO:0007669"/>
    <property type="project" value="UniProtKB-UniRule"/>
</dbReference>
<comment type="miscellaneous">
    <text evidence="9">The basic functional RuBisCO is composed of a large chain homodimer in a 'head-to-tail' conformation. In form I RuBisCO this homodimer is arranged in a barrel-like tetramer with the small subunits forming a tetrameric 'cap' on each end of the 'barrel'.</text>
</comment>
<comment type="function">
    <text evidence="8 9 10">RuBisCO catalyzes two reactions: the carboxylation of D-ribulose 1,5-bisphosphate, the primary event in carbon dioxide fixation, as well as the oxidative fragmentation of the pentose substrate. Both reactions occur simultaneously and in competition at the same active site. Although the small subunit is not catalytic it is essential for maximal activity.</text>
</comment>
<dbReference type="HAMAP" id="MF_00859">
    <property type="entry name" value="RuBisCO_S_bact"/>
    <property type="match status" value="2"/>
</dbReference>
<keyword evidence="15" id="KW-1185">Reference proteome</keyword>
<feature type="coiled-coil region" evidence="11">
    <location>
        <begin position="643"/>
        <end position="687"/>
    </location>
</feature>
<keyword evidence="3 9" id="KW-0113">Calvin cycle</keyword>
<feature type="coiled-coil region" evidence="11">
    <location>
        <begin position="721"/>
        <end position="755"/>
    </location>
</feature>